<dbReference type="Proteomes" id="UP000034163">
    <property type="component" value="Unassembled WGS sequence"/>
</dbReference>
<evidence type="ECO:0000256" key="4">
    <source>
        <dbReference type="ARBA" id="ARBA00022960"/>
    </source>
</evidence>
<dbReference type="InterPro" id="IPR004268">
    <property type="entry name" value="MurJ"/>
</dbReference>
<gene>
    <name evidence="8" type="primary">murJ</name>
    <name evidence="10" type="ORF">UU72_C0024G0013</name>
</gene>
<keyword evidence="8 9" id="KW-0813">Transport</keyword>
<reference evidence="10 11" key="1">
    <citation type="journal article" date="2015" name="Nature">
        <title>rRNA introns, odd ribosomes, and small enigmatic genomes across a large radiation of phyla.</title>
        <authorList>
            <person name="Brown C.T."/>
            <person name="Hug L.A."/>
            <person name="Thomas B.C."/>
            <person name="Sharon I."/>
            <person name="Castelle C.J."/>
            <person name="Singh A."/>
            <person name="Wilkins M.J."/>
            <person name="Williams K.H."/>
            <person name="Banfield J.F."/>
        </authorList>
    </citation>
    <scope>NUCLEOTIDE SEQUENCE [LARGE SCALE GENOMIC DNA]</scope>
</reference>
<dbReference type="GO" id="GO:0034204">
    <property type="term" value="P:lipid translocation"/>
    <property type="evidence" value="ECO:0007669"/>
    <property type="project" value="TreeGrafter"/>
</dbReference>
<organism evidence="10 11">
    <name type="scientific">candidate division WWE3 bacterium GW2011_GWB1_41_6</name>
    <dbReference type="NCBI Taxonomy" id="1619112"/>
    <lineage>
        <taxon>Bacteria</taxon>
        <taxon>Katanobacteria</taxon>
    </lineage>
</organism>
<feature type="transmembrane region" description="Helical" evidence="8">
    <location>
        <begin position="421"/>
        <end position="444"/>
    </location>
</feature>
<dbReference type="GO" id="GO:0005886">
    <property type="term" value="C:plasma membrane"/>
    <property type="evidence" value="ECO:0007669"/>
    <property type="project" value="UniProtKB-SubCell"/>
</dbReference>
<dbReference type="GO" id="GO:0071555">
    <property type="term" value="P:cell wall organization"/>
    <property type="evidence" value="ECO:0007669"/>
    <property type="project" value="UniProtKB-UniRule"/>
</dbReference>
<keyword evidence="2 8" id="KW-1003">Cell membrane</keyword>
<dbReference type="HAMAP" id="MF_02078">
    <property type="entry name" value="MurJ_MviN"/>
    <property type="match status" value="1"/>
</dbReference>
<evidence type="ECO:0000256" key="2">
    <source>
        <dbReference type="ARBA" id="ARBA00022475"/>
    </source>
</evidence>
<dbReference type="Pfam" id="PF03023">
    <property type="entry name" value="MurJ"/>
    <property type="match status" value="1"/>
</dbReference>
<feature type="transmembrane region" description="Helical" evidence="8">
    <location>
        <begin position="490"/>
        <end position="512"/>
    </location>
</feature>
<dbReference type="PIRSF" id="PIRSF002869">
    <property type="entry name" value="MviN"/>
    <property type="match status" value="1"/>
</dbReference>
<feature type="transmembrane region" description="Helical" evidence="8">
    <location>
        <begin position="199"/>
        <end position="221"/>
    </location>
</feature>
<keyword evidence="3 8" id="KW-0812">Transmembrane</keyword>
<feature type="transmembrane region" description="Helical" evidence="8">
    <location>
        <begin position="456"/>
        <end position="478"/>
    </location>
</feature>
<evidence type="ECO:0000313" key="10">
    <source>
        <dbReference type="EMBL" id="KKS16287.1"/>
    </source>
</evidence>
<keyword evidence="6 8" id="KW-1133">Transmembrane helix</keyword>
<protein>
    <recommendedName>
        <fullName evidence="8">Probable lipid II flippase MurJ</fullName>
    </recommendedName>
</protein>
<dbReference type="GO" id="GO:0009252">
    <property type="term" value="P:peptidoglycan biosynthetic process"/>
    <property type="evidence" value="ECO:0007669"/>
    <property type="project" value="UniProtKB-UniRule"/>
</dbReference>
<accession>A0A0G0WVY3</accession>
<dbReference type="CDD" id="cd13123">
    <property type="entry name" value="MATE_MurJ_like"/>
    <property type="match status" value="1"/>
</dbReference>
<dbReference type="EMBL" id="LCBS01000024">
    <property type="protein sequence ID" value="KKS16287.1"/>
    <property type="molecule type" value="Genomic_DNA"/>
</dbReference>
<evidence type="ECO:0000313" key="11">
    <source>
        <dbReference type="Proteomes" id="UP000034163"/>
    </source>
</evidence>
<dbReference type="UniPathway" id="UPA00219"/>
<feature type="transmembrane region" description="Helical" evidence="8">
    <location>
        <begin position="284"/>
        <end position="306"/>
    </location>
</feature>
<feature type="transmembrane region" description="Helical" evidence="8">
    <location>
        <begin position="396"/>
        <end position="415"/>
    </location>
</feature>
<feature type="transmembrane region" description="Helical" evidence="8">
    <location>
        <begin position="67"/>
        <end position="86"/>
    </location>
</feature>
<evidence type="ECO:0000256" key="1">
    <source>
        <dbReference type="ARBA" id="ARBA00004651"/>
    </source>
</evidence>
<feature type="transmembrane region" description="Helical" evidence="8">
    <location>
        <begin position="250"/>
        <end position="272"/>
    </location>
</feature>
<feature type="transmembrane region" description="Helical" evidence="8">
    <location>
        <begin position="365"/>
        <end position="384"/>
    </location>
</feature>
<keyword evidence="7 8" id="KW-0472">Membrane</keyword>
<dbReference type="PANTHER" id="PTHR47019:SF1">
    <property type="entry name" value="LIPID II FLIPPASE MURJ"/>
    <property type="match status" value="1"/>
</dbReference>
<evidence type="ECO:0000256" key="8">
    <source>
        <dbReference type="HAMAP-Rule" id="MF_02078"/>
    </source>
</evidence>
<comment type="similarity">
    <text evidence="8 9">Belongs to the MurJ/MviN family.</text>
</comment>
<dbReference type="PRINTS" id="PR01806">
    <property type="entry name" value="VIRFACTRMVIN"/>
</dbReference>
<dbReference type="NCBIfam" id="TIGR01695">
    <property type="entry name" value="murJ_mviN"/>
    <property type="match status" value="1"/>
</dbReference>
<keyword evidence="4 8" id="KW-0133">Cell shape</keyword>
<evidence type="ECO:0000256" key="9">
    <source>
        <dbReference type="PIRNR" id="PIRNR002869"/>
    </source>
</evidence>
<feature type="transmembrane region" description="Helical" evidence="8">
    <location>
        <begin position="172"/>
        <end position="193"/>
    </location>
</feature>
<dbReference type="PANTHER" id="PTHR47019">
    <property type="entry name" value="LIPID II FLIPPASE MURJ"/>
    <property type="match status" value="1"/>
</dbReference>
<feature type="transmembrane region" description="Helical" evidence="8">
    <location>
        <begin position="107"/>
        <end position="125"/>
    </location>
</feature>
<dbReference type="InterPro" id="IPR051050">
    <property type="entry name" value="Lipid_II_flippase_MurJ/MviN"/>
</dbReference>
<evidence type="ECO:0000256" key="5">
    <source>
        <dbReference type="ARBA" id="ARBA00022984"/>
    </source>
</evidence>
<feature type="transmembrane region" description="Helical" evidence="8">
    <location>
        <begin position="145"/>
        <end position="165"/>
    </location>
</feature>
<dbReference type="GO" id="GO:0008360">
    <property type="term" value="P:regulation of cell shape"/>
    <property type="evidence" value="ECO:0007669"/>
    <property type="project" value="UniProtKB-UniRule"/>
</dbReference>
<proteinExistence type="inferred from homology"/>
<evidence type="ECO:0000256" key="3">
    <source>
        <dbReference type="ARBA" id="ARBA00022692"/>
    </source>
</evidence>
<feature type="transmembrane region" description="Helical" evidence="8">
    <location>
        <begin position="327"/>
        <end position="345"/>
    </location>
</feature>
<comment type="pathway">
    <text evidence="8">Cell wall biogenesis; peptidoglycan biosynthesis.</text>
</comment>
<comment type="caution">
    <text evidence="10">The sequence shown here is derived from an EMBL/GenBank/DDBJ whole genome shotgun (WGS) entry which is preliminary data.</text>
</comment>
<comment type="subcellular location">
    <subcellularLocation>
        <location evidence="1 8">Cell membrane</location>
        <topology evidence="1 8">Multi-pass membrane protein</topology>
    </subcellularLocation>
</comment>
<evidence type="ECO:0000256" key="7">
    <source>
        <dbReference type="ARBA" id="ARBA00023136"/>
    </source>
</evidence>
<dbReference type="GO" id="GO:0015648">
    <property type="term" value="F:lipid-linked peptidoglycan transporter activity"/>
    <property type="evidence" value="ECO:0007669"/>
    <property type="project" value="UniProtKB-UniRule"/>
</dbReference>
<keyword evidence="8 9" id="KW-0961">Cell wall biogenesis/degradation</keyword>
<keyword evidence="5 8" id="KW-0573">Peptidoglycan synthesis</keyword>
<dbReference type="AlphaFoldDB" id="A0A0G0WVY3"/>
<evidence type="ECO:0000256" key="6">
    <source>
        <dbReference type="ARBA" id="ARBA00022989"/>
    </source>
</evidence>
<name>A0A0G0WVY3_UNCKA</name>
<feature type="transmembrane region" description="Helical" evidence="8">
    <location>
        <begin position="20"/>
        <end position="40"/>
    </location>
</feature>
<sequence>MVNTRLRVNGNFLAQTQNTILSAASILALASGVSAILGFVKGRLLAGYFGVSDELAVFYTADRIPNLIYSIVVVGALSTIFIPVFTHMRRKDEKDAWDTASYMINSTLLFFFLVGTVIFIFAPQIMSLLALNQFSPVQVALGADLMRIMLTAQLILVASSFATCVLQSYKYFLIPALSPIVYSLGMVFGIIALSDRYGIYGPAYGVIVGAVLHFLIQLPLLKKVGFSFSFSLNLKDKGIREIFSLMPPRLLSVLIANAMATINNSLAILISAPSVVFLKFASQLQFFPIHLFGMPIAAALLPTLSAETSEKNLDKFKKTFITSLHQMLFLVLPASVILLVLRIPVVRLVYGVDNFPWEATVKTAYALAFFSLSAFAQSSVYMLTRAFYALRDTKTPVVVSGVTIIINVLLSVIFVKTFGFGVWSVALSFTITSLIDLLALMFLLSRKVGGFSMESLIIPFTKISYATVFMGLSLYIPLKLLDEYVFDSTRTVNLLVITVVSIFAGIASYLFFTKIFRVKEVQLLYRLVSKLKINSQKPAVVIETSAH</sequence>
<comment type="function">
    <text evidence="8 9">Involved in peptidoglycan biosynthesis. Transports lipid-linked peptidoglycan precursors from the inner to the outer leaflet of the cytoplasmic membrane.</text>
</comment>